<dbReference type="InterPro" id="IPR013328">
    <property type="entry name" value="6PGD_dom2"/>
</dbReference>
<feature type="domain" description="Opine dehydrogenase" evidence="5">
    <location>
        <begin position="191"/>
        <end position="329"/>
    </location>
</feature>
<dbReference type="Pfam" id="PF02317">
    <property type="entry name" value="Octopine_DH"/>
    <property type="match status" value="1"/>
</dbReference>
<comment type="catalytic activity">
    <reaction evidence="4">
        <text>(R)-pantoate + NADP(+) = 2-dehydropantoate + NADPH + H(+)</text>
        <dbReference type="Rhea" id="RHEA:16233"/>
        <dbReference type="ChEBI" id="CHEBI:11561"/>
        <dbReference type="ChEBI" id="CHEBI:15378"/>
        <dbReference type="ChEBI" id="CHEBI:15980"/>
        <dbReference type="ChEBI" id="CHEBI:57783"/>
        <dbReference type="ChEBI" id="CHEBI:58349"/>
        <dbReference type="EC" id="1.1.1.169"/>
    </reaction>
</comment>
<dbReference type="PATRIC" id="fig|80878.5.peg.2715"/>
<dbReference type="InterPro" id="IPR008927">
    <property type="entry name" value="6-PGluconate_DH-like_C_sf"/>
</dbReference>
<keyword evidence="8" id="KW-1185">Reference proteome</keyword>
<dbReference type="InterPro" id="IPR003421">
    <property type="entry name" value="Opine_DH"/>
</dbReference>
<evidence type="ECO:0000256" key="1">
    <source>
        <dbReference type="ARBA" id="ARBA00004994"/>
    </source>
</evidence>
<evidence type="ECO:0000259" key="5">
    <source>
        <dbReference type="Pfam" id="PF02317"/>
    </source>
</evidence>
<dbReference type="SUPFAM" id="SSF51735">
    <property type="entry name" value="NAD(P)-binding Rossmann-fold domains"/>
    <property type="match status" value="1"/>
</dbReference>
<dbReference type="Proteomes" id="UP000032566">
    <property type="component" value="Unassembled WGS sequence"/>
</dbReference>
<dbReference type="PROSITE" id="PS00065">
    <property type="entry name" value="D_2_HYDROXYACID_DH_1"/>
    <property type="match status" value="1"/>
</dbReference>
<dbReference type="InterPro" id="IPR013332">
    <property type="entry name" value="KPR_N"/>
</dbReference>
<comment type="caution">
    <text evidence="7">The sequence shown here is derived from an EMBL/GenBank/DDBJ whole genome shotgun (WGS) entry which is preliminary data.</text>
</comment>
<keyword evidence="3" id="KW-0566">Pantothenate biosynthesis</keyword>
<evidence type="ECO:0000256" key="3">
    <source>
        <dbReference type="ARBA" id="ARBA00022655"/>
    </source>
</evidence>
<dbReference type="Gene3D" id="3.40.50.720">
    <property type="entry name" value="NAD(P)-binding Rossmann-like Domain"/>
    <property type="match status" value="1"/>
</dbReference>
<dbReference type="InterPro" id="IPR051729">
    <property type="entry name" value="Opine/Lysopine_DH"/>
</dbReference>
<evidence type="ECO:0000313" key="7">
    <source>
        <dbReference type="EMBL" id="KJA12141.1"/>
    </source>
</evidence>
<dbReference type="InterPro" id="IPR036291">
    <property type="entry name" value="NAD(P)-bd_dom_sf"/>
</dbReference>
<gene>
    <name evidence="7" type="ORF">RP29_02110</name>
</gene>
<dbReference type="PANTHER" id="PTHR38015:SF1">
    <property type="entry name" value="OPINE DEHYDROGENASE DOMAIN-CONTAINING PROTEIN"/>
    <property type="match status" value="1"/>
</dbReference>
<dbReference type="STRING" id="80878.RP29_02110"/>
<dbReference type="EMBL" id="JXYQ01000005">
    <property type="protein sequence ID" value="KJA12141.1"/>
    <property type="molecule type" value="Genomic_DNA"/>
</dbReference>
<dbReference type="PANTHER" id="PTHR38015">
    <property type="entry name" value="BLR6086 PROTEIN"/>
    <property type="match status" value="1"/>
</dbReference>
<dbReference type="GO" id="GO:0015940">
    <property type="term" value="P:pantothenate biosynthetic process"/>
    <property type="evidence" value="ECO:0007669"/>
    <property type="project" value="UniProtKB-UniPathway"/>
</dbReference>
<dbReference type="OrthoDB" id="1073746at2"/>
<dbReference type="Gene3D" id="1.10.1040.10">
    <property type="entry name" value="N-(1-d-carboxylethyl)-l-norvaline Dehydrogenase, domain 2"/>
    <property type="match status" value="1"/>
</dbReference>
<evidence type="ECO:0000256" key="4">
    <source>
        <dbReference type="ARBA" id="ARBA00048793"/>
    </source>
</evidence>
<dbReference type="SUPFAM" id="SSF48179">
    <property type="entry name" value="6-phosphogluconate dehydrogenase C-terminal domain-like"/>
    <property type="match status" value="1"/>
</dbReference>
<dbReference type="AlphaFoldDB" id="A0A0D7KCL0"/>
<proteinExistence type="predicted"/>
<evidence type="ECO:0000259" key="6">
    <source>
        <dbReference type="Pfam" id="PF02558"/>
    </source>
</evidence>
<organism evidence="7 8">
    <name type="scientific">Acidovorax temperans</name>
    <dbReference type="NCBI Taxonomy" id="80878"/>
    <lineage>
        <taxon>Bacteria</taxon>
        <taxon>Pseudomonadati</taxon>
        <taxon>Pseudomonadota</taxon>
        <taxon>Betaproteobacteria</taxon>
        <taxon>Burkholderiales</taxon>
        <taxon>Comamonadaceae</taxon>
        <taxon>Acidovorax</taxon>
    </lineage>
</organism>
<dbReference type="RefSeq" id="WP_044395370.1">
    <property type="nucleotide sequence ID" value="NZ_JXYQ01000005.1"/>
</dbReference>
<evidence type="ECO:0000256" key="2">
    <source>
        <dbReference type="ARBA" id="ARBA00019465"/>
    </source>
</evidence>
<dbReference type="Pfam" id="PF02558">
    <property type="entry name" value="ApbA"/>
    <property type="match status" value="1"/>
</dbReference>
<dbReference type="InterPro" id="IPR029752">
    <property type="entry name" value="D-isomer_DH_CS1"/>
</dbReference>
<name>A0A0D7KCL0_9BURK</name>
<sequence>MKETYPMGKIAIVGAGNVGQAIAGHMTLLGHDVRLYSRWERDFEAINSTGGIELSGDVEGRAAKPLLTTDIERAVKGADTVIVAAPAFAHAYLSQQLAALLEPEQLVVFQPSVLGSSLELARHFASARRPPCLIAETPTSLYTCRLRGPAKVYIGAIKHAVQLATIPHMACDKALNRLSQYFGNRYVAGTDTLSVGLGNCNAIYHVPPAVLNIKTVEDSDKLPQHTLVTPRIAEVINALDEERLSLAAALDVKTHSFWQFLEAAYGVTDGTYVERIVQGYGRQAFPEPDSLTHRYFTEDIPFGLVTWSSLAKQIGLPLPLTDAFIRISGILCDTDFEATGRTARVLGLEENDPVSIKAAFLNGVPR</sequence>
<dbReference type="UniPathway" id="UPA00028">
    <property type="reaction ID" value="UER00004"/>
</dbReference>
<feature type="domain" description="Ketopantoate reductase N-terminal" evidence="6">
    <location>
        <begin position="10"/>
        <end position="128"/>
    </location>
</feature>
<comment type="pathway">
    <text evidence="1">Cofactor biosynthesis; (R)-pantothenate biosynthesis; (R)-pantoate from 3-methyl-2-oxobutanoate: step 2/2.</text>
</comment>
<reference evidence="7 8" key="1">
    <citation type="submission" date="2014-12" db="EMBL/GenBank/DDBJ databases">
        <title>Isolation of bacteria from lake water.</title>
        <authorList>
            <person name="Sheng K.-Y."/>
            <person name="Chin P.-S."/>
            <person name="Chan K.-G."/>
            <person name="Tan G.S."/>
        </authorList>
    </citation>
    <scope>NUCLEOTIDE SEQUENCE [LARGE SCALE GENOMIC DNA]</scope>
    <source>
        <strain evidence="7 8">KY4</strain>
    </source>
</reference>
<protein>
    <recommendedName>
        <fullName evidence="2">2-dehydropantoate 2-reductase</fullName>
    </recommendedName>
</protein>
<evidence type="ECO:0000313" key="8">
    <source>
        <dbReference type="Proteomes" id="UP000032566"/>
    </source>
</evidence>
<accession>A0A0D7KCL0</accession>
<dbReference type="GO" id="GO:0008677">
    <property type="term" value="F:2-dehydropantoate 2-reductase activity"/>
    <property type="evidence" value="ECO:0007669"/>
    <property type="project" value="UniProtKB-EC"/>
</dbReference>